<dbReference type="Gene3D" id="1.25.40.10">
    <property type="entry name" value="Tetratricopeptide repeat domain"/>
    <property type="match status" value="1"/>
</dbReference>
<dbReference type="SUPFAM" id="SSF48452">
    <property type="entry name" value="TPR-like"/>
    <property type="match status" value="1"/>
</dbReference>
<evidence type="ECO:0000313" key="2">
    <source>
        <dbReference type="Proteomes" id="UP001107558"/>
    </source>
</evidence>
<evidence type="ECO:0000313" key="1">
    <source>
        <dbReference type="EMBL" id="KAG5683744.1"/>
    </source>
</evidence>
<proteinExistence type="predicted"/>
<dbReference type="AlphaFoldDB" id="A0A9J6CP59"/>
<name>A0A9J6CP59_POLVA</name>
<sequence>MDIKELLFRKYFNQGNYHFACGEYLDAYINFQKASAYQKTRLIYLLIARTLFCLKHYKQAFENIQIAKKLIVESENATYLQDLRNTMMKVMKPKFVLPTINEETDVEDFNRYNKKHEDSNAESIFNRSIDSEKQLYPNYDNPEWIDEYLPEPAEIEDDCTDDLLLEHLWKLEDDDFDDSWDSDNTLTGSSSDLSFDTDIEIIINDEQGKQDASDDENKNSE</sequence>
<accession>A0A9J6CP59</accession>
<dbReference type="InterPro" id="IPR011990">
    <property type="entry name" value="TPR-like_helical_dom_sf"/>
</dbReference>
<keyword evidence="2" id="KW-1185">Reference proteome</keyword>
<dbReference type="Proteomes" id="UP001107558">
    <property type="component" value="Chromosome 1"/>
</dbReference>
<protein>
    <submittedName>
        <fullName evidence="1">Uncharacterized protein</fullName>
    </submittedName>
</protein>
<gene>
    <name evidence="1" type="ORF">PVAND_013009</name>
</gene>
<organism evidence="1 2">
    <name type="scientific">Polypedilum vanderplanki</name>
    <name type="common">Sleeping chironomid midge</name>
    <dbReference type="NCBI Taxonomy" id="319348"/>
    <lineage>
        <taxon>Eukaryota</taxon>
        <taxon>Metazoa</taxon>
        <taxon>Ecdysozoa</taxon>
        <taxon>Arthropoda</taxon>
        <taxon>Hexapoda</taxon>
        <taxon>Insecta</taxon>
        <taxon>Pterygota</taxon>
        <taxon>Neoptera</taxon>
        <taxon>Endopterygota</taxon>
        <taxon>Diptera</taxon>
        <taxon>Nematocera</taxon>
        <taxon>Chironomoidea</taxon>
        <taxon>Chironomidae</taxon>
        <taxon>Chironominae</taxon>
        <taxon>Polypedilum</taxon>
        <taxon>Polypedilum</taxon>
    </lineage>
</organism>
<dbReference type="EMBL" id="JADBJN010000001">
    <property type="protein sequence ID" value="KAG5683744.1"/>
    <property type="molecule type" value="Genomic_DNA"/>
</dbReference>
<comment type="caution">
    <text evidence="1">The sequence shown here is derived from an EMBL/GenBank/DDBJ whole genome shotgun (WGS) entry which is preliminary data.</text>
</comment>
<reference evidence="1" key="1">
    <citation type="submission" date="2021-03" db="EMBL/GenBank/DDBJ databases">
        <title>Chromosome level genome of the anhydrobiotic midge Polypedilum vanderplanki.</title>
        <authorList>
            <person name="Yoshida Y."/>
            <person name="Kikawada T."/>
            <person name="Gusev O."/>
        </authorList>
    </citation>
    <scope>NUCLEOTIDE SEQUENCE</scope>
    <source>
        <strain evidence="1">NIAS01</strain>
        <tissue evidence="1">Whole body or cell culture</tissue>
    </source>
</reference>